<dbReference type="InterPro" id="IPR017937">
    <property type="entry name" value="Thioredoxin_CS"/>
</dbReference>
<reference evidence="7" key="1">
    <citation type="submission" date="2012-06" db="EMBL/GenBank/DDBJ databases">
        <title>The complete genome of Flexibacter litoralis DSM 6794.</title>
        <authorList>
            <person name="Lucas S."/>
            <person name="Copeland A."/>
            <person name="Lapidus A."/>
            <person name="Glavina del Rio T."/>
            <person name="Dalin E."/>
            <person name="Tice H."/>
            <person name="Bruce D."/>
            <person name="Goodwin L."/>
            <person name="Pitluck S."/>
            <person name="Peters L."/>
            <person name="Ovchinnikova G."/>
            <person name="Lu M."/>
            <person name="Kyrpides N."/>
            <person name="Mavromatis K."/>
            <person name="Ivanova N."/>
            <person name="Brettin T."/>
            <person name="Detter J.C."/>
            <person name="Han C."/>
            <person name="Larimer F."/>
            <person name="Land M."/>
            <person name="Hauser L."/>
            <person name="Markowitz V."/>
            <person name="Cheng J.-F."/>
            <person name="Hugenholtz P."/>
            <person name="Woyke T."/>
            <person name="Wu D."/>
            <person name="Spring S."/>
            <person name="Lang E."/>
            <person name="Kopitz M."/>
            <person name="Brambilla E."/>
            <person name="Klenk H.-P."/>
            <person name="Eisen J.A."/>
        </authorList>
    </citation>
    <scope>NUCLEOTIDE SEQUENCE [LARGE SCALE GENOMIC DNA]</scope>
    <source>
        <strain evidence="7">ATCC 23117 / DSM 6794 / NBRC 15988 / NCIMB 1366 / Sio-4</strain>
    </source>
</reference>
<dbReference type="InterPro" id="IPR036249">
    <property type="entry name" value="Thioredoxin-like_sf"/>
</dbReference>
<evidence type="ECO:0000256" key="2">
    <source>
        <dbReference type="ARBA" id="ARBA00022982"/>
    </source>
</evidence>
<dbReference type="Proteomes" id="UP000006054">
    <property type="component" value="Chromosome"/>
</dbReference>
<dbReference type="EMBL" id="CP003345">
    <property type="protein sequence ID" value="AFM03474.1"/>
    <property type="molecule type" value="Genomic_DNA"/>
</dbReference>
<dbReference type="eggNOG" id="COG0526">
    <property type="taxonomic scope" value="Bacteria"/>
</dbReference>
<keyword evidence="3" id="KW-1015">Disulfide bond</keyword>
<dbReference type="PROSITE" id="PS00194">
    <property type="entry name" value="THIOREDOXIN_1"/>
    <property type="match status" value="1"/>
</dbReference>
<name>I4AHN9_BERLS</name>
<dbReference type="Gene3D" id="3.40.30.10">
    <property type="entry name" value="Glutaredoxin"/>
    <property type="match status" value="1"/>
</dbReference>
<dbReference type="PANTHER" id="PTHR45663:SF11">
    <property type="entry name" value="GEO12009P1"/>
    <property type="match status" value="1"/>
</dbReference>
<keyword evidence="1" id="KW-0813">Transport</keyword>
<dbReference type="KEGG" id="fli:Fleli_1029"/>
<dbReference type="HOGENOM" id="CLU_090389_14_4_10"/>
<feature type="domain" description="Thioredoxin" evidence="5">
    <location>
        <begin position="1"/>
        <end position="104"/>
    </location>
</feature>
<dbReference type="Pfam" id="PF00085">
    <property type="entry name" value="Thioredoxin"/>
    <property type="match status" value="1"/>
</dbReference>
<protein>
    <submittedName>
        <fullName evidence="6">Thioredoxin domain-containing protein</fullName>
    </submittedName>
</protein>
<organism evidence="6 7">
    <name type="scientific">Bernardetia litoralis (strain ATCC 23117 / DSM 6794 / NBRC 15988 / NCIMB 1366 / Fx l1 / Sio-4)</name>
    <name type="common">Flexibacter litoralis</name>
    <dbReference type="NCBI Taxonomy" id="880071"/>
    <lineage>
        <taxon>Bacteria</taxon>
        <taxon>Pseudomonadati</taxon>
        <taxon>Bacteroidota</taxon>
        <taxon>Cytophagia</taxon>
        <taxon>Cytophagales</taxon>
        <taxon>Bernardetiaceae</taxon>
        <taxon>Bernardetia</taxon>
    </lineage>
</organism>
<dbReference type="GO" id="GO:0005737">
    <property type="term" value="C:cytoplasm"/>
    <property type="evidence" value="ECO:0007669"/>
    <property type="project" value="TreeGrafter"/>
</dbReference>
<dbReference type="PRINTS" id="PR00421">
    <property type="entry name" value="THIOREDOXIN"/>
</dbReference>
<evidence type="ECO:0000256" key="1">
    <source>
        <dbReference type="ARBA" id="ARBA00022448"/>
    </source>
</evidence>
<dbReference type="GO" id="GO:0015035">
    <property type="term" value="F:protein-disulfide reductase activity"/>
    <property type="evidence" value="ECO:0007669"/>
    <property type="project" value="TreeGrafter"/>
</dbReference>
<keyword evidence="4" id="KW-0676">Redox-active center</keyword>
<evidence type="ECO:0000256" key="4">
    <source>
        <dbReference type="ARBA" id="ARBA00023284"/>
    </source>
</evidence>
<dbReference type="SUPFAM" id="SSF52833">
    <property type="entry name" value="Thioredoxin-like"/>
    <property type="match status" value="1"/>
</dbReference>
<sequence>MAVIDIDDSNVKENLNQNEKVIVKYYASWCGSCRLIKPKYKRLSNNERFEGITFLDTDAEHNPEARKLAGVQSLPYFAIFKNGELVEGLSTSKEESIVELLEKL</sequence>
<accession>I4AHN9</accession>
<dbReference type="InterPro" id="IPR013766">
    <property type="entry name" value="Thioredoxin_domain"/>
</dbReference>
<evidence type="ECO:0000313" key="6">
    <source>
        <dbReference type="EMBL" id="AFM03474.1"/>
    </source>
</evidence>
<dbReference type="OrthoDB" id="7629852at2"/>
<gene>
    <name evidence="6" type="ordered locus">Fleli_1029</name>
</gene>
<dbReference type="PANTHER" id="PTHR45663">
    <property type="entry name" value="GEO12009P1"/>
    <property type="match status" value="1"/>
</dbReference>
<evidence type="ECO:0000256" key="3">
    <source>
        <dbReference type="ARBA" id="ARBA00023157"/>
    </source>
</evidence>
<dbReference type="RefSeq" id="WP_014796932.1">
    <property type="nucleotide sequence ID" value="NC_018018.1"/>
</dbReference>
<dbReference type="AlphaFoldDB" id="I4AHN9"/>
<keyword evidence="7" id="KW-1185">Reference proteome</keyword>
<dbReference type="CDD" id="cd02947">
    <property type="entry name" value="TRX_family"/>
    <property type="match status" value="1"/>
</dbReference>
<dbReference type="STRING" id="880071.Fleli_1029"/>
<keyword evidence="2" id="KW-0249">Electron transport</keyword>
<evidence type="ECO:0000313" key="7">
    <source>
        <dbReference type="Proteomes" id="UP000006054"/>
    </source>
</evidence>
<proteinExistence type="predicted"/>
<dbReference type="PROSITE" id="PS51352">
    <property type="entry name" value="THIOREDOXIN_2"/>
    <property type="match status" value="1"/>
</dbReference>
<evidence type="ECO:0000259" key="5">
    <source>
        <dbReference type="PROSITE" id="PS51352"/>
    </source>
</evidence>